<keyword evidence="3" id="KW-1185">Reference proteome</keyword>
<organism evidence="2 3">
    <name type="scientific">Eimeria mitis</name>
    <dbReference type="NCBI Taxonomy" id="44415"/>
    <lineage>
        <taxon>Eukaryota</taxon>
        <taxon>Sar</taxon>
        <taxon>Alveolata</taxon>
        <taxon>Apicomplexa</taxon>
        <taxon>Conoidasida</taxon>
        <taxon>Coccidia</taxon>
        <taxon>Eucoccidiorida</taxon>
        <taxon>Eimeriorina</taxon>
        <taxon>Eimeriidae</taxon>
        <taxon>Eimeria</taxon>
    </lineage>
</organism>
<protein>
    <submittedName>
        <fullName evidence="2">Uncharacterized protein</fullName>
    </submittedName>
</protein>
<dbReference type="GeneID" id="25383817"/>
<name>U6JN69_9EIME</name>
<gene>
    <name evidence="2" type="ORF">EMH_0098980</name>
</gene>
<accession>U6JN69</accession>
<feature type="compositionally biased region" description="Low complexity" evidence="1">
    <location>
        <begin position="181"/>
        <end position="193"/>
    </location>
</feature>
<dbReference type="VEuPathDB" id="ToxoDB:EMH_0098980"/>
<evidence type="ECO:0000313" key="3">
    <source>
        <dbReference type="Proteomes" id="UP000030744"/>
    </source>
</evidence>
<evidence type="ECO:0000313" key="2">
    <source>
        <dbReference type="EMBL" id="CDJ26954.1"/>
    </source>
</evidence>
<reference evidence="2" key="2">
    <citation type="submission" date="2013-10" db="EMBL/GenBank/DDBJ databases">
        <authorList>
            <person name="Aslett M."/>
        </authorList>
    </citation>
    <scope>NUCLEOTIDE SEQUENCE [LARGE SCALE GENOMIC DNA]</scope>
    <source>
        <strain evidence="2">Houghton</strain>
    </source>
</reference>
<sequence>MAIGGAVSALDADAWVEEESELVFGEGDHQWYTTGQEETPAPQHGGSTTLWRHPPFAEGETFIRPSSLFSFGRAHGGYDATRPDAWLGGSPANTDEQALQQMVVGTVSLHPKVGTSSAAFASASSLTVSSKPSPGVARSIARADVGEGSEVQSIQIKTAQVLRQQADGTSVASDALEGPVSAATARATTSGGAEPSWSKDIRQHPFVRLPVVNPENVQSHFTQIRVLPFDKKVDSPMEAYKVISLRYASYHLTKRWIAQWRHTWQCADCLRSLPCRLKMRIYLCAEPNY</sequence>
<dbReference type="RefSeq" id="XP_013349532.1">
    <property type="nucleotide sequence ID" value="XM_013494078.1"/>
</dbReference>
<dbReference type="EMBL" id="HG678575">
    <property type="protein sequence ID" value="CDJ26954.1"/>
    <property type="molecule type" value="Genomic_DNA"/>
</dbReference>
<feature type="region of interest" description="Disordered" evidence="1">
    <location>
        <begin position="170"/>
        <end position="198"/>
    </location>
</feature>
<proteinExistence type="predicted"/>
<evidence type="ECO:0000256" key="1">
    <source>
        <dbReference type="SAM" id="MobiDB-lite"/>
    </source>
</evidence>
<dbReference type="Proteomes" id="UP000030744">
    <property type="component" value="Unassembled WGS sequence"/>
</dbReference>
<dbReference type="AlphaFoldDB" id="U6JN69"/>
<reference evidence="2" key="1">
    <citation type="submission" date="2013-10" db="EMBL/GenBank/DDBJ databases">
        <title>Genomic analysis of the causative agents of coccidiosis in chickens.</title>
        <authorList>
            <person name="Reid A.J."/>
            <person name="Blake D."/>
            <person name="Billington K."/>
            <person name="Browne H."/>
            <person name="Dunn M."/>
            <person name="Hung S."/>
            <person name="Kawahara F."/>
            <person name="Miranda-Saavedra D."/>
            <person name="Mourier T."/>
            <person name="Nagra H."/>
            <person name="Otto T.D."/>
            <person name="Rawlings N."/>
            <person name="Sanchez A."/>
            <person name="Sanders M."/>
            <person name="Subramaniam C."/>
            <person name="Tay Y."/>
            <person name="Dear P."/>
            <person name="Doerig C."/>
            <person name="Gruber A."/>
            <person name="Parkinson J."/>
            <person name="Shirley M."/>
            <person name="Wan K.L."/>
            <person name="Berriman M."/>
            <person name="Tomley F."/>
            <person name="Pain A."/>
        </authorList>
    </citation>
    <scope>NUCLEOTIDE SEQUENCE [LARGE SCALE GENOMIC DNA]</scope>
    <source>
        <strain evidence="2">Houghton</strain>
    </source>
</reference>